<feature type="transmembrane region" description="Helical" evidence="2">
    <location>
        <begin position="621"/>
        <end position="641"/>
    </location>
</feature>
<keyword evidence="2" id="KW-0812">Transmembrane</keyword>
<protein>
    <recommendedName>
        <fullName evidence="5">Ankyrin repeat-containing protein</fullName>
    </recommendedName>
</protein>
<dbReference type="SUPFAM" id="SSF48403">
    <property type="entry name" value="Ankyrin repeat"/>
    <property type="match status" value="1"/>
</dbReference>
<feature type="compositionally biased region" description="Low complexity" evidence="1">
    <location>
        <begin position="23"/>
        <end position="49"/>
    </location>
</feature>
<keyword evidence="2" id="KW-1133">Transmembrane helix</keyword>
<evidence type="ECO:0000256" key="1">
    <source>
        <dbReference type="SAM" id="MobiDB-lite"/>
    </source>
</evidence>
<feature type="non-terminal residue" evidence="3">
    <location>
        <position position="1"/>
    </location>
</feature>
<dbReference type="Gene3D" id="1.25.40.20">
    <property type="entry name" value="Ankyrin repeat-containing domain"/>
    <property type="match status" value="1"/>
</dbReference>
<dbReference type="Proteomes" id="UP001328107">
    <property type="component" value="Unassembled WGS sequence"/>
</dbReference>
<keyword evidence="4" id="KW-1185">Reference proteome</keyword>
<sequence>IQMKKARKEVSEFIPLGRSPSHSLTPATTLSSRSSSRSSSVSSNRSLPSHAQIESTMEYNVPKYIFEDEIEDDDDAEMERSVPSFAMIDEVDDGDPEELRKLAFMRLEVGLETPSLLLQSANWINQNTIGTRRAKKTGWINATHTLWKNKEDFLDEPDPAFETLKMNTLNSHFNQVPSFIYSFLRGSEDDFVSDLEVDLSEHCSSSQCTTCHNVIKFNHLELVFTQSIDEIDRFFASIHPEAPFFGHFNRMLETAMYCCSGVALMMRSLITTGYGEGALRVIDWMKEHQREAIQDGYCLVTHPKNKEKSKSILSLLIGSGSSEELIMEYQQREIFNALDVEEAELDAIEMNSMDRIAIMEKVRSLMEKEMEEMEAARQRKGEWIPQKWTCKNSTKGVCAGLTFNERRRPRRETALHLATSHADGEVLDYVLKREKRRVVNGKHPDIDVPDSLLYTPMMNAIMLGKMDLLPILAKDFGATMGPLYQETVWTVAVEHERFDCMSFLATLPLPKDAYGKDVTRTVHSGGPLARCIRKRRADMIEIMLSIYVEKEFLKGKCVQQYKWWAKDNLKSALFAAMIDNDRETSVMLAHIGAETDDSFPFNDVMSGLKSEIDIVSELVNFWAPCFIYLYMAIVNWLYTVISSRLSS</sequence>
<organism evidence="3 4">
    <name type="scientific">Pristionchus mayeri</name>
    <dbReference type="NCBI Taxonomy" id="1317129"/>
    <lineage>
        <taxon>Eukaryota</taxon>
        <taxon>Metazoa</taxon>
        <taxon>Ecdysozoa</taxon>
        <taxon>Nematoda</taxon>
        <taxon>Chromadorea</taxon>
        <taxon>Rhabditida</taxon>
        <taxon>Rhabditina</taxon>
        <taxon>Diplogasteromorpha</taxon>
        <taxon>Diplogasteroidea</taxon>
        <taxon>Neodiplogasteridae</taxon>
        <taxon>Pristionchus</taxon>
    </lineage>
</organism>
<feature type="region of interest" description="Disordered" evidence="1">
    <location>
        <begin position="1"/>
        <end position="53"/>
    </location>
</feature>
<keyword evidence="2" id="KW-0472">Membrane</keyword>
<evidence type="ECO:0000313" key="4">
    <source>
        <dbReference type="Proteomes" id="UP001328107"/>
    </source>
</evidence>
<evidence type="ECO:0000313" key="3">
    <source>
        <dbReference type="EMBL" id="GMR47585.1"/>
    </source>
</evidence>
<reference evidence="4" key="1">
    <citation type="submission" date="2022-10" db="EMBL/GenBank/DDBJ databases">
        <title>Genome assembly of Pristionchus species.</title>
        <authorList>
            <person name="Yoshida K."/>
            <person name="Sommer R.J."/>
        </authorList>
    </citation>
    <scope>NUCLEOTIDE SEQUENCE [LARGE SCALE GENOMIC DNA]</scope>
    <source>
        <strain evidence="4">RS5460</strain>
    </source>
</reference>
<dbReference type="InterPro" id="IPR036770">
    <property type="entry name" value="Ankyrin_rpt-contain_sf"/>
</dbReference>
<dbReference type="AlphaFoldDB" id="A0AAN5CNB5"/>
<comment type="caution">
    <text evidence="3">The sequence shown here is derived from an EMBL/GenBank/DDBJ whole genome shotgun (WGS) entry which is preliminary data.</text>
</comment>
<gene>
    <name evidence="3" type="ORF">PMAYCL1PPCAC_17780</name>
</gene>
<evidence type="ECO:0000256" key="2">
    <source>
        <dbReference type="SAM" id="Phobius"/>
    </source>
</evidence>
<name>A0AAN5CNB5_9BILA</name>
<dbReference type="EMBL" id="BTRK01000004">
    <property type="protein sequence ID" value="GMR47585.1"/>
    <property type="molecule type" value="Genomic_DNA"/>
</dbReference>
<proteinExistence type="predicted"/>
<accession>A0AAN5CNB5</accession>
<evidence type="ECO:0008006" key="5">
    <source>
        <dbReference type="Google" id="ProtNLM"/>
    </source>
</evidence>